<reference evidence="3 6" key="2">
    <citation type="submission" date="2023-05" db="EMBL/GenBank/DDBJ databases">
        <title>Cataloging the Phylogenetic Diversity of Human Bladder Bacteria.</title>
        <authorList>
            <person name="Du J."/>
        </authorList>
    </citation>
    <scope>NUCLEOTIDE SEQUENCE [LARGE SCALE GENOMIC DNA]</scope>
    <source>
        <strain evidence="3 6">UMB6972</strain>
    </source>
</reference>
<dbReference type="Proteomes" id="UP001238969">
    <property type="component" value="Unassembled WGS sequence"/>
</dbReference>
<feature type="transmembrane region" description="Helical" evidence="2">
    <location>
        <begin position="284"/>
        <end position="308"/>
    </location>
</feature>
<comment type="caution">
    <text evidence="4">The sequence shown here is derived from an EMBL/GenBank/DDBJ whole genome shotgun (WGS) entry which is preliminary data.</text>
</comment>
<keyword evidence="4" id="KW-0503">Monooxygenase</keyword>
<dbReference type="InterPro" id="IPR045931">
    <property type="entry name" value="DUF6350"/>
</dbReference>
<proteinExistence type="predicted"/>
<dbReference type="RefSeq" id="WP_004113657.1">
    <property type="nucleotide sequence ID" value="NZ_CP083177.1"/>
</dbReference>
<sequence length="531" mass="58412">MKKLKSSLISILKGISIPAIATLIFVIVVGLFMSLTLLVISIEEGTGNLSDSSMSMTWAALLFAQGVGLGFDDFILTVIPLGLTSLIITMLAILMRKLKGGLLVNCIGLFVWVFINGVISQNTNIELLDSLPVILLKSFCVYAFAQLIAVFPYSSLFVLIKNNITKNVPEHILKRIKICLYSTVIVLSIYAIIALSTIIFWSIVGASNVEIVFSKLGMQLGSRILTTIACLVWLPNVALWALSWISGSGFAIGSVANFTIYAVNRKSLPPVPFFAIFPDSIGDSLYRLLVNGIVFALCGVFALFVILYSKSCNIRLHFDKDKLDWKSTVIAFVESAVVLVSTCILVILVMSILFLFANGDLGKYRLSNVGVNVSRSVRALGHLTVFGFGLAWILVIFVCAIIISIRALSSKIFEKYDSIKPSNFNIFSKKLSENISEKSKENQNIKSQSKPVEQSCETSVITPKENNMSEKSADYMSSKKEKTRSSCSISQNETDNISQPRSVKSTKKQPLLENKTDTRKPRTVSSKVNKK</sequence>
<feature type="transmembrane region" description="Helical" evidence="2">
    <location>
        <begin position="180"/>
        <end position="204"/>
    </location>
</feature>
<evidence type="ECO:0000256" key="2">
    <source>
        <dbReference type="SAM" id="Phobius"/>
    </source>
</evidence>
<name>A0A2N6SAA0_GARVA</name>
<evidence type="ECO:0000313" key="3">
    <source>
        <dbReference type="EMBL" id="MDK6861237.1"/>
    </source>
</evidence>
<keyword evidence="4" id="KW-0560">Oxidoreductase</keyword>
<keyword evidence="2" id="KW-0812">Transmembrane</keyword>
<feature type="transmembrane region" description="Helical" evidence="2">
    <location>
        <begin position="102"/>
        <end position="119"/>
    </location>
</feature>
<evidence type="ECO:0000313" key="5">
    <source>
        <dbReference type="Proteomes" id="UP000258379"/>
    </source>
</evidence>
<dbReference type="Proteomes" id="UP000258379">
    <property type="component" value="Unassembled WGS sequence"/>
</dbReference>
<dbReference type="GO" id="GO:0004497">
    <property type="term" value="F:monooxygenase activity"/>
    <property type="evidence" value="ECO:0007669"/>
    <property type="project" value="UniProtKB-KW"/>
</dbReference>
<feature type="transmembrane region" description="Helical" evidence="2">
    <location>
        <begin position="241"/>
        <end position="264"/>
    </location>
</feature>
<feature type="transmembrane region" description="Helical" evidence="2">
    <location>
        <begin position="20"/>
        <end position="42"/>
    </location>
</feature>
<gene>
    <name evidence="4" type="ORF">CG405_07185</name>
    <name evidence="3" type="ORF">QP355_01030</name>
</gene>
<dbReference type="Pfam" id="PF19877">
    <property type="entry name" value="DUF6350"/>
    <property type="match status" value="1"/>
</dbReference>
<evidence type="ECO:0000256" key="1">
    <source>
        <dbReference type="SAM" id="MobiDB-lite"/>
    </source>
</evidence>
<keyword evidence="2" id="KW-1133">Transmembrane helix</keyword>
<protein>
    <submittedName>
        <fullName evidence="4">Beta-carotene 15,15'-monooxygenase</fullName>
    </submittedName>
    <submittedName>
        <fullName evidence="3">DUF6350 family protein</fullName>
    </submittedName>
</protein>
<accession>A0A2N6SAA0</accession>
<feature type="transmembrane region" description="Helical" evidence="2">
    <location>
        <begin position="379"/>
        <end position="405"/>
    </location>
</feature>
<evidence type="ECO:0000313" key="4">
    <source>
        <dbReference type="EMBL" id="RFT27918.1"/>
    </source>
</evidence>
<dbReference type="EMBL" id="NNRU01000006">
    <property type="protein sequence ID" value="RFT27918.1"/>
    <property type="molecule type" value="Genomic_DNA"/>
</dbReference>
<organism evidence="4 5">
    <name type="scientific">Gardnerella vaginalis</name>
    <dbReference type="NCBI Taxonomy" id="2702"/>
    <lineage>
        <taxon>Bacteria</taxon>
        <taxon>Bacillati</taxon>
        <taxon>Actinomycetota</taxon>
        <taxon>Actinomycetes</taxon>
        <taxon>Bifidobacteriales</taxon>
        <taxon>Bifidobacteriaceae</taxon>
        <taxon>Gardnerella</taxon>
    </lineage>
</organism>
<feature type="region of interest" description="Disordered" evidence="1">
    <location>
        <begin position="438"/>
        <end position="531"/>
    </location>
</feature>
<keyword evidence="2" id="KW-0472">Membrane</keyword>
<feature type="compositionally biased region" description="Basic and acidic residues" evidence="1">
    <location>
        <begin position="467"/>
        <end position="484"/>
    </location>
</feature>
<feature type="compositionally biased region" description="Polar residues" evidence="1">
    <location>
        <begin position="485"/>
        <end position="503"/>
    </location>
</feature>
<feature type="transmembrane region" description="Helical" evidence="2">
    <location>
        <begin position="139"/>
        <end position="160"/>
    </location>
</feature>
<dbReference type="AlphaFoldDB" id="A0A2N6SAA0"/>
<dbReference type="EMBL" id="JASOLZ010000001">
    <property type="protein sequence ID" value="MDK6861237.1"/>
    <property type="molecule type" value="Genomic_DNA"/>
</dbReference>
<feature type="transmembrane region" description="Helical" evidence="2">
    <location>
        <begin position="329"/>
        <end position="359"/>
    </location>
</feature>
<feature type="transmembrane region" description="Helical" evidence="2">
    <location>
        <begin position="74"/>
        <end position="95"/>
    </location>
</feature>
<reference evidence="4 5" key="1">
    <citation type="submission" date="2017-07" db="EMBL/GenBank/DDBJ databases">
        <title>A comparative genomics approach to explaining the enigmatic role of Gardnerella vaginalis in the vaginal microbiome.</title>
        <authorList>
            <person name="Vancuren S.J."/>
            <person name="Hill J.E."/>
        </authorList>
    </citation>
    <scope>NUCLEOTIDE SEQUENCE [LARGE SCALE GENOMIC DNA]</scope>
    <source>
        <strain evidence="4 5">WP023</strain>
    </source>
</reference>
<evidence type="ECO:0000313" key="6">
    <source>
        <dbReference type="Proteomes" id="UP001238969"/>
    </source>
</evidence>
<feature type="compositionally biased region" description="Polar residues" evidence="1">
    <location>
        <begin position="444"/>
        <end position="466"/>
    </location>
</feature>
<feature type="transmembrane region" description="Helical" evidence="2">
    <location>
        <begin position="216"/>
        <end position="234"/>
    </location>
</feature>